<dbReference type="GO" id="GO:0000105">
    <property type="term" value="P:L-histidine biosynthetic process"/>
    <property type="evidence" value="ECO:0007669"/>
    <property type="project" value="UniProtKB-UniRule"/>
</dbReference>
<comment type="caution">
    <text evidence="13">The sequence shown here is derived from an EMBL/GenBank/DDBJ whole genome shotgun (WGS) entry which is preliminary data.</text>
</comment>
<organism evidence="13 14">
    <name type="scientific">Thalassotalea litorea</name>
    <dbReference type="NCBI Taxonomy" id="2020715"/>
    <lineage>
        <taxon>Bacteria</taxon>
        <taxon>Pseudomonadati</taxon>
        <taxon>Pseudomonadota</taxon>
        <taxon>Gammaproteobacteria</taxon>
        <taxon>Alteromonadales</taxon>
        <taxon>Colwelliaceae</taxon>
        <taxon>Thalassotalea</taxon>
    </lineage>
</organism>
<gene>
    <name evidence="11 13" type="primary">hisC</name>
    <name evidence="13" type="ORF">FE810_15265</name>
</gene>
<dbReference type="InterPro" id="IPR004839">
    <property type="entry name" value="Aminotransferase_I/II_large"/>
</dbReference>
<evidence type="ECO:0000313" key="14">
    <source>
        <dbReference type="Proteomes" id="UP000307790"/>
    </source>
</evidence>
<comment type="similarity">
    <text evidence="3 11">Belongs to the class-II pyridoxal-phosphate-dependent aminotransferase family. Histidinol-phosphate aminotransferase subfamily.</text>
</comment>
<keyword evidence="5 11" id="KW-0032">Aminotransferase</keyword>
<dbReference type="NCBIfam" id="TIGR01141">
    <property type="entry name" value="hisC"/>
    <property type="match status" value="1"/>
</dbReference>
<comment type="cofactor">
    <cofactor evidence="1 11">
        <name>pyridoxal 5'-phosphate</name>
        <dbReference type="ChEBI" id="CHEBI:597326"/>
    </cofactor>
</comment>
<dbReference type="UniPathway" id="UPA00031">
    <property type="reaction ID" value="UER00012"/>
</dbReference>
<dbReference type="InterPro" id="IPR001917">
    <property type="entry name" value="Aminotrans_II_pyridoxalP_BS"/>
</dbReference>
<dbReference type="PANTHER" id="PTHR42885">
    <property type="entry name" value="HISTIDINOL-PHOSPHATE AMINOTRANSFERASE-RELATED"/>
    <property type="match status" value="1"/>
</dbReference>
<keyword evidence="6 11" id="KW-0028">Amino-acid biosynthesis</keyword>
<evidence type="ECO:0000256" key="4">
    <source>
        <dbReference type="ARBA" id="ARBA00011738"/>
    </source>
</evidence>
<name>A0A5R9IIR9_9GAMM</name>
<dbReference type="AlphaFoldDB" id="A0A5R9IIR9"/>
<evidence type="ECO:0000256" key="2">
    <source>
        <dbReference type="ARBA" id="ARBA00005011"/>
    </source>
</evidence>
<dbReference type="Pfam" id="PF00155">
    <property type="entry name" value="Aminotran_1_2"/>
    <property type="match status" value="1"/>
</dbReference>
<dbReference type="PANTHER" id="PTHR42885:SF2">
    <property type="entry name" value="HISTIDINOL-PHOSPHATE AMINOTRANSFERASE"/>
    <property type="match status" value="1"/>
</dbReference>
<keyword evidence="8 11" id="KW-0663">Pyridoxal phosphate</keyword>
<dbReference type="GO" id="GO:0004400">
    <property type="term" value="F:histidinol-phosphate transaminase activity"/>
    <property type="evidence" value="ECO:0007669"/>
    <property type="project" value="UniProtKB-UniRule"/>
</dbReference>
<evidence type="ECO:0000256" key="8">
    <source>
        <dbReference type="ARBA" id="ARBA00022898"/>
    </source>
</evidence>
<keyword evidence="7 11" id="KW-0808">Transferase</keyword>
<dbReference type="GO" id="GO:0030170">
    <property type="term" value="F:pyridoxal phosphate binding"/>
    <property type="evidence" value="ECO:0007669"/>
    <property type="project" value="InterPro"/>
</dbReference>
<dbReference type="InterPro" id="IPR015422">
    <property type="entry name" value="PyrdxlP-dep_Trfase_small"/>
</dbReference>
<dbReference type="RefSeq" id="WP_138321234.1">
    <property type="nucleotide sequence ID" value="NZ_VCBC01000018.1"/>
</dbReference>
<dbReference type="Gene3D" id="3.40.640.10">
    <property type="entry name" value="Type I PLP-dependent aspartate aminotransferase-like (Major domain)"/>
    <property type="match status" value="1"/>
</dbReference>
<evidence type="ECO:0000256" key="10">
    <source>
        <dbReference type="ARBA" id="ARBA00047481"/>
    </source>
</evidence>
<keyword evidence="9 11" id="KW-0368">Histidine biosynthesis</keyword>
<dbReference type="OrthoDB" id="9813612at2"/>
<dbReference type="Proteomes" id="UP000307790">
    <property type="component" value="Unassembled WGS sequence"/>
</dbReference>
<dbReference type="PROSITE" id="PS00599">
    <property type="entry name" value="AA_TRANSFER_CLASS_2"/>
    <property type="match status" value="1"/>
</dbReference>
<dbReference type="SUPFAM" id="SSF53383">
    <property type="entry name" value="PLP-dependent transferases"/>
    <property type="match status" value="1"/>
</dbReference>
<evidence type="ECO:0000259" key="12">
    <source>
        <dbReference type="Pfam" id="PF00155"/>
    </source>
</evidence>
<dbReference type="InterPro" id="IPR015421">
    <property type="entry name" value="PyrdxlP-dep_Trfase_major"/>
</dbReference>
<evidence type="ECO:0000256" key="7">
    <source>
        <dbReference type="ARBA" id="ARBA00022679"/>
    </source>
</evidence>
<evidence type="ECO:0000256" key="5">
    <source>
        <dbReference type="ARBA" id="ARBA00022576"/>
    </source>
</evidence>
<evidence type="ECO:0000256" key="3">
    <source>
        <dbReference type="ARBA" id="ARBA00007970"/>
    </source>
</evidence>
<evidence type="ECO:0000256" key="9">
    <source>
        <dbReference type="ARBA" id="ARBA00023102"/>
    </source>
</evidence>
<feature type="modified residue" description="N6-(pyridoxal phosphate)lysine" evidence="11">
    <location>
        <position position="231"/>
    </location>
</feature>
<sequence length="378" mass="41266">MNNSSLTTAVSSKNPNLAPTNTILSLVREDVIEMVAYQSARREQTGGTTWLNANEQGGNKVYSQSIENLNRYPDFQPSALIDAYASYANVNSNQLLATRGADEAIEVLIRTFCEPGKDNIVICPPTYGMYAISAKGHLTGVTTVPLTDAMQLDLTALEPQKNQCKLVFICSPNNPTGNLINRADIVKTLEMFSSQALVVVDEAYIDYCPEASCVDLLAQFPNLVILRTLSKAFGLAGLRCGFAIANPEVIELLSKIIAPYPIAKPIADIASAALSQPATLSLQRQIQQTIEQRDDIAAELTLCSWVSDVFSSKANFVLFRITSKAICETFFRYMSSNGVLIRNQSKQLALANCLRVSIGSVDEMAEFKRLLAAFKPES</sequence>
<feature type="domain" description="Aminotransferase class I/classII large" evidence="12">
    <location>
        <begin position="53"/>
        <end position="366"/>
    </location>
</feature>
<reference evidence="13 14" key="1">
    <citation type="submission" date="2019-05" db="EMBL/GenBank/DDBJ databases">
        <title>Genome sequences of Thalassotalea litorea 1K03283.</title>
        <authorList>
            <person name="Zhang D."/>
        </authorList>
    </citation>
    <scope>NUCLEOTIDE SEQUENCE [LARGE SCALE GENOMIC DNA]</scope>
    <source>
        <strain evidence="13 14">MCCC 1K03283</strain>
    </source>
</reference>
<dbReference type="Gene3D" id="3.90.1150.10">
    <property type="entry name" value="Aspartate Aminotransferase, domain 1"/>
    <property type="match status" value="1"/>
</dbReference>
<dbReference type="InterPro" id="IPR015424">
    <property type="entry name" value="PyrdxlP-dep_Trfase"/>
</dbReference>
<comment type="pathway">
    <text evidence="2 11">Amino-acid biosynthesis; L-histidine biosynthesis; L-histidine from 5-phospho-alpha-D-ribose 1-diphosphate: step 7/9.</text>
</comment>
<dbReference type="EMBL" id="VCBC01000018">
    <property type="protein sequence ID" value="TLU61187.1"/>
    <property type="molecule type" value="Genomic_DNA"/>
</dbReference>
<evidence type="ECO:0000256" key="1">
    <source>
        <dbReference type="ARBA" id="ARBA00001933"/>
    </source>
</evidence>
<evidence type="ECO:0000256" key="6">
    <source>
        <dbReference type="ARBA" id="ARBA00022605"/>
    </source>
</evidence>
<accession>A0A5R9IIR9</accession>
<keyword evidence="14" id="KW-1185">Reference proteome</keyword>
<proteinExistence type="inferred from homology"/>
<evidence type="ECO:0000313" key="13">
    <source>
        <dbReference type="EMBL" id="TLU61187.1"/>
    </source>
</evidence>
<evidence type="ECO:0000256" key="11">
    <source>
        <dbReference type="HAMAP-Rule" id="MF_01023"/>
    </source>
</evidence>
<dbReference type="InterPro" id="IPR005861">
    <property type="entry name" value="HisP_aminotrans"/>
</dbReference>
<comment type="catalytic activity">
    <reaction evidence="10 11">
        <text>L-histidinol phosphate + 2-oxoglutarate = 3-(imidazol-4-yl)-2-oxopropyl phosphate + L-glutamate</text>
        <dbReference type="Rhea" id="RHEA:23744"/>
        <dbReference type="ChEBI" id="CHEBI:16810"/>
        <dbReference type="ChEBI" id="CHEBI:29985"/>
        <dbReference type="ChEBI" id="CHEBI:57766"/>
        <dbReference type="ChEBI" id="CHEBI:57980"/>
        <dbReference type="EC" id="2.6.1.9"/>
    </reaction>
</comment>
<comment type="subunit">
    <text evidence="4 11">Homodimer.</text>
</comment>
<dbReference type="EC" id="2.6.1.9" evidence="11"/>
<dbReference type="HAMAP" id="MF_01023">
    <property type="entry name" value="HisC_aminotrans_2"/>
    <property type="match status" value="1"/>
</dbReference>
<dbReference type="CDD" id="cd00609">
    <property type="entry name" value="AAT_like"/>
    <property type="match status" value="1"/>
</dbReference>
<protein>
    <recommendedName>
        <fullName evidence="11">Histidinol-phosphate aminotransferase</fullName>
        <ecNumber evidence="11">2.6.1.9</ecNumber>
    </recommendedName>
    <alternativeName>
        <fullName evidence="11">Imidazole acetol-phosphate transaminase</fullName>
    </alternativeName>
</protein>